<name>A0ABN7NJ50_TIMPD</name>
<dbReference type="Proteomes" id="UP001153148">
    <property type="component" value="Unassembled WGS sequence"/>
</dbReference>
<dbReference type="PANTHER" id="PTHR46957">
    <property type="entry name" value="CYTOKINE RECEPTOR"/>
    <property type="match status" value="1"/>
</dbReference>
<sequence>MNHEPRFSRVLDSAGKCYRAAVLQKQVNWGQGVGPPQVYYATSTLPCWALPSSQDVTPKSAKPPAEAGIPICPTWEAEKNCTIFDDRQTANSYTVDGLKPYTTYMVSIAVITKAGEGAHSDPLYNTTLESAPDPVMDVSVSEVSNTSMIVSWSPPMNMNGHFRYYTVHYNNRTAQNHFKIEKETQTMGQPTLGEWKVAMKNLSPFETYYVSVTACTVACSEINKTVSVTTLVGVPGEIDTPIIQRINSSLVSVQWQPPRNPGGIINYYEILVQQSDNKNNLSSIYYTSYGMLTFDELIKYFYYYT</sequence>
<dbReference type="PROSITE" id="PS50853">
    <property type="entry name" value="FN3"/>
    <property type="match status" value="3"/>
</dbReference>
<dbReference type="SMART" id="SM00060">
    <property type="entry name" value="FN3"/>
    <property type="match status" value="2"/>
</dbReference>
<protein>
    <recommendedName>
        <fullName evidence="1">Fibronectin type-III domain-containing protein</fullName>
    </recommendedName>
</protein>
<feature type="domain" description="Fibronectin type-III" evidence="1">
    <location>
        <begin position="234"/>
        <end position="305"/>
    </location>
</feature>
<dbReference type="Gene3D" id="2.60.40.10">
    <property type="entry name" value="Immunoglobulins"/>
    <property type="match status" value="3"/>
</dbReference>
<gene>
    <name evidence="2" type="ORF">TPAB3V08_LOCUS1688</name>
</gene>
<evidence type="ECO:0000313" key="2">
    <source>
        <dbReference type="EMBL" id="CAG2054667.1"/>
    </source>
</evidence>
<accession>A0ABN7NJ50</accession>
<dbReference type="InterPro" id="IPR036116">
    <property type="entry name" value="FN3_sf"/>
</dbReference>
<organism evidence="2 3">
    <name type="scientific">Timema podura</name>
    <name type="common">Walking stick</name>
    <dbReference type="NCBI Taxonomy" id="61482"/>
    <lineage>
        <taxon>Eukaryota</taxon>
        <taxon>Metazoa</taxon>
        <taxon>Ecdysozoa</taxon>
        <taxon>Arthropoda</taxon>
        <taxon>Hexapoda</taxon>
        <taxon>Insecta</taxon>
        <taxon>Pterygota</taxon>
        <taxon>Neoptera</taxon>
        <taxon>Polyneoptera</taxon>
        <taxon>Phasmatodea</taxon>
        <taxon>Timematodea</taxon>
        <taxon>Timematoidea</taxon>
        <taxon>Timematidae</taxon>
        <taxon>Timema</taxon>
    </lineage>
</organism>
<dbReference type="SUPFAM" id="SSF49265">
    <property type="entry name" value="Fibronectin type III"/>
    <property type="match status" value="2"/>
</dbReference>
<feature type="domain" description="Fibronectin type-III" evidence="1">
    <location>
        <begin position="32"/>
        <end position="130"/>
    </location>
</feature>
<comment type="caution">
    <text evidence="2">The sequence shown here is derived from an EMBL/GenBank/DDBJ whole genome shotgun (WGS) entry which is preliminary data.</text>
</comment>
<proteinExistence type="predicted"/>
<dbReference type="InterPro" id="IPR003961">
    <property type="entry name" value="FN3_dom"/>
</dbReference>
<evidence type="ECO:0000259" key="1">
    <source>
        <dbReference type="PROSITE" id="PS50853"/>
    </source>
</evidence>
<dbReference type="CDD" id="cd00063">
    <property type="entry name" value="FN3"/>
    <property type="match status" value="2"/>
</dbReference>
<dbReference type="InterPro" id="IPR013783">
    <property type="entry name" value="Ig-like_fold"/>
</dbReference>
<dbReference type="InterPro" id="IPR050713">
    <property type="entry name" value="RTP_Phos/Ushers"/>
</dbReference>
<reference evidence="2" key="1">
    <citation type="submission" date="2021-03" db="EMBL/GenBank/DDBJ databases">
        <authorList>
            <person name="Tran Van P."/>
        </authorList>
    </citation>
    <scope>NUCLEOTIDE SEQUENCE</scope>
</reference>
<dbReference type="EMBL" id="CAJPIN010001591">
    <property type="protein sequence ID" value="CAG2054667.1"/>
    <property type="molecule type" value="Genomic_DNA"/>
</dbReference>
<dbReference type="PANTHER" id="PTHR46957:SF3">
    <property type="entry name" value="CYTOKINE RECEPTOR"/>
    <property type="match status" value="1"/>
</dbReference>
<feature type="domain" description="Fibronectin type-III" evidence="1">
    <location>
        <begin position="134"/>
        <end position="233"/>
    </location>
</feature>
<evidence type="ECO:0000313" key="3">
    <source>
        <dbReference type="Proteomes" id="UP001153148"/>
    </source>
</evidence>
<dbReference type="Pfam" id="PF00041">
    <property type="entry name" value="fn3"/>
    <property type="match status" value="2"/>
</dbReference>
<keyword evidence="3" id="KW-1185">Reference proteome</keyword>